<dbReference type="AlphaFoldDB" id="A0A2R6WTD9"/>
<evidence type="ECO:0000313" key="2">
    <source>
        <dbReference type="EMBL" id="PTQ37074.1"/>
    </source>
</evidence>
<keyword evidence="3" id="KW-1185">Reference proteome</keyword>
<dbReference type="OrthoDB" id="1194482at2759"/>
<evidence type="ECO:0000256" key="1">
    <source>
        <dbReference type="SAM" id="MobiDB-lite"/>
    </source>
</evidence>
<accession>A0A2R6WTD9</accession>
<dbReference type="EMBL" id="KZ772731">
    <property type="protein sequence ID" value="PTQ37074.1"/>
    <property type="molecule type" value="Genomic_DNA"/>
</dbReference>
<feature type="compositionally biased region" description="Low complexity" evidence="1">
    <location>
        <begin position="180"/>
        <end position="202"/>
    </location>
</feature>
<dbReference type="Gramene" id="Mp6g13230.1">
    <property type="protein sequence ID" value="Mp6g13230.1.cds"/>
    <property type="gene ID" value="Mp6g13230"/>
</dbReference>
<gene>
    <name evidence="2" type="ORF">MARPO_0059s0026</name>
</gene>
<feature type="region of interest" description="Disordered" evidence="1">
    <location>
        <begin position="157"/>
        <end position="223"/>
    </location>
</feature>
<proteinExistence type="predicted"/>
<sequence length="223" mass="23101">MQTPYFTEGQTEPVDPSKAVENGENGNGNGNENEKLDQKKNGQGGEDEGQMYAPMQKRPFDPVESTGHAASEQNSSSGGSSGFSGGVRKILHPAEALDSARQTAELIMKDAMDALIRTKQRLMEILPSLMPSQAAAAAAPDAASKVVENVEQGMLGKAEGGVPAAGTDAEQNGSDEKPSEGVASNASGSNGGLTTNTTTGSVHQSSPDSQSRKKWKVVGLSKI</sequence>
<evidence type="ECO:0000313" key="3">
    <source>
        <dbReference type="Proteomes" id="UP000244005"/>
    </source>
</evidence>
<reference evidence="3" key="1">
    <citation type="journal article" date="2017" name="Cell">
        <title>Insights into land plant evolution garnered from the Marchantia polymorpha genome.</title>
        <authorList>
            <person name="Bowman J.L."/>
            <person name="Kohchi T."/>
            <person name="Yamato K.T."/>
            <person name="Jenkins J."/>
            <person name="Shu S."/>
            <person name="Ishizaki K."/>
            <person name="Yamaoka S."/>
            <person name="Nishihama R."/>
            <person name="Nakamura Y."/>
            <person name="Berger F."/>
            <person name="Adam C."/>
            <person name="Aki S.S."/>
            <person name="Althoff F."/>
            <person name="Araki T."/>
            <person name="Arteaga-Vazquez M.A."/>
            <person name="Balasubrmanian S."/>
            <person name="Barry K."/>
            <person name="Bauer D."/>
            <person name="Boehm C.R."/>
            <person name="Briginshaw L."/>
            <person name="Caballero-Perez J."/>
            <person name="Catarino B."/>
            <person name="Chen F."/>
            <person name="Chiyoda S."/>
            <person name="Chovatia M."/>
            <person name="Davies K.M."/>
            <person name="Delmans M."/>
            <person name="Demura T."/>
            <person name="Dierschke T."/>
            <person name="Dolan L."/>
            <person name="Dorantes-Acosta A.E."/>
            <person name="Eklund D.M."/>
            <person name="Florent S.N."/>
            <person name="Flores-Sandoval E."/>
            <person name="Fujiyama A."/>
            <person name="Fukuzawa H."/>
            <person name="Galik B."/>
            <person name="Grimanelli D."/>
            <person name="Grimwood J."/>
            <person name="Grossniklaus U."/>
            <person name="Hamada T."/>
            <person name="Haseloff J."/>
            <person name="Hetherington A.J."/>
            <person name="Higo A."/>
            <person name="Hirakawa Y."/>
            <person name="Hundley H.N."/>
            <person name="Ikeda Y."/>
            <person name="Inoue K."/>
            <person name="Inoue S.I."/>
            <person name="Ishida S."/>
            <person name="Jia Q."/>
            <person name="Kakita M."/>
            <person name="Kanazawa T."/>
            <person name="Kawai Y."/>
            <person name="Kawashima T."/>
            <person name="Kennedy M."/>
            <person name="Kinose K."/>
            <person name="Kinoshita T."/>
            <person name="Kohara Y."/>
            <person name="Koide E."/>
            <person name="Komatsu K."/>
            <person name="Kopischke S."/>
            <person name="Kubo M."/>
            <person name="Kyozuka J."/>
            <person name="Lagercrantz U."/>
            <person name="Lin S.S."/>
            <person name="Lindquist E."/>
            <person name="Lipzen A.M."/>
            <person name="Lu C.W."/>
            <person name="De Luna E."/>
            <person name="Martienssen R.A."/>
            <person name="Minamino N."/>
            <person name="Mizutani M."/>
            <person name="Mizutani M."/>
            <person name="Mochizuki N."/>
            <person name="Monte I."/>
            <person name="Mosher R."/>
            <person name="Nagasaki H."/>
            <person name="Nakagami H."/>
            <person name="Naramoto S."/>
            <person name="Nishitani K."/>
            <person name="Ohtani M."/>
            <person name="Okamoto T."/>
            <person name="Okumura M."/>
            <person name="Phillips J."/>
            <person name="Pollak B."/>
            <person name="Reinders A."/>
            <person name="Rovekamp M."/>
            <person name="Sano R."/>
            <person name="Sawa S."/>
            <person name="Schmid M.W."/>
            <person name="Shirakawa M."/>
            <person name="Solano R."/>
            <person name="Spunde A."/>
            <person name="Suetsugu N."/>
            <person name="Sugano S."/>
            <person name="Sugiyama A."/>
            <person name="Sun R."/>
            <person name="Suzuki Y."/>
            <person name="Takenaka M."/>
            <person name="Takezawa D."/>
            <person name="Tomogane H."/>
            <person name="Tsuzuki M."/>
            <person name="Ueda T."/>
            <person name="Umeda M."/>
            <person name="Ward J.M."/>
            <person name="Watanabe Y."/>
            <person name="Yazaki K."/>
            <person name="Yokoyama R."/>
            <person name="Yoshitake Y."/>
            <person name="Yotsui I."/>
            <person name="Zachgo S."/>
            <person name="Schmutz J."/>
        </authorList>
    </citation>
    <scope>NUCLEOTIDE SEQUENCE [LARGE SCALE GENOMIC DNA]</scope>
    <source>
        <strain evidence="3">Tak-1</strain>
    </source>
</reference>
<organism evidence="2 3">
    <name type="scientific">Marchantia polymorpha</name>
    <name type="common">Common liverwort</name>
    <name type="synonym">Marchantia aquatica</name>
    <dbReference type="NCBI Taxonomy" id="3197"/>
    <lineage>
        <taxon>Eukaryota</taxon>
        <taxon>Viridiplantae</taxon>
        <taxon>Streptophyta</taxon>
        <taxon>Embryophyta</taxon>
        <taxon>Marchantiophyta</taxon>
        <taxon>Marchantiopsida</taxon>
        <taxon>Marchantiidae</taxon>
        <taxon>Marchantiales</taxon>
        <taxon>Marchantiaceae</taxon>
        <taxon>Marchantia</taxon>
    </lineage>
</organism>
<feature type="region of interest" description="Disordered" evidence="1">
    <location>
        <begin position="1"/>
        <end position="87"/>
    </location>
</feature>
<dbReference type="Proteomes" id="UP000244005">
    <property type="component" value="Unassembled WGS sequence"/>
</dbReference>
<protein>
    <submittedName>
        <fullName evidence="2">Uncharacterized protein</fullName>
    </submittedName>
</protein>
<name>A0A2R6WTD9_MARPO</name>
<feature type="compositionally biased region" description="Polar residues" evidence="1">
    <location>
        <begin position="1"/>
        <end position="10"/>
    </location>
</feature>